<evidence type="ECO:0000256" key="5">
    <source>
        <dbReference type="ARBA" id="ARBA00023136"/>
    </source>
</evidence>
<reference evidence="6 7" key="1">
    <citation type="submission" date="2018-11" db="EMBL/GenBank/DDBJ databases">
        <title>Genomic Encyclopedia of Type Strains, Phase IV (KMG-IV): sequencing the most valuable type-strain genomes for metagenomic binning, comparative biology and taxonomic classification.</title>
        <authorList>
            <person name="Goeker M."/>
        </authorList>
    </citation>
    <scope>NUCLEOTIDE SEQUENCE [LARGE SCALE GENOMIC DNA]</scope>
    <source>
        <strain evidence="6 7">DSM 104731</strain>
    </source>
</reference>
<dbReference type="RefSeq" id="WP_123793250.1">
    <property type="nucleotide sequence ID" value="NZ_RKQK01000003.1"/>
</dbReference>
<keyword evidence="7" id="KW-1185">Reference proteome</keyword>
<keyword evidence="6" id="KW-0547">Nucleotide-binding</keyword>
<keyword evidence="4" id="KW-0997">Cell inner membrane</keyword>
<dbReference type="PANTHER" id="PTHR30024:SF43">
    <property type="entry name" value="BLL4572 PROTEIN"/>
    <property type="match status" value="1"/>
</dbReference>
<sequence>MTQLSVGYVPLLDAAPLIIAQELGFAAEEGLDLDLRAAPSWSSVRDMLNFGAVDAAHMLSPVPIAASLGLGGHAVPMSAVSVLSANGTVIGVTNALAEKMRGAGYTFDFNDAAVAGRALIAASATPLRIGVPFPFSMHSELLIYWLNALGLPAPQNVDIKTVPPSLMGKAMRMGEIDAFCVGEPWGSLAVEQGLGTLLLAGASIWSFSPEKVLAMRSDWAEVNPALRNQLIRAVVRAGRWLSEPASLTVASEILARPSYLNVPADILDRGLTGQFVISPQGERRSQSSFVIFHGGATQYPWTSQAEWIALQLARRTGLDREQSQSAASSVFRGDLFRDALAGSGMDVPLEARKVEGGFAAPQDVDSGFGRLSLLPNQFFDRRIFNPNTSE</sequence>
<keyword evidence="6" id="KW-0067">ATP-binding</keyword>
<comment type="subcellular location">
    <subcellularLocation>
        <location evidence="1">Endomembrane system</location>
    </subcellularLocation>
</comment>
<dbReference type="GO" id="GO:0012505">
    <property type="term" value="C:endomembrane system"/>
    <property type="evidence" value="ECO:0007669"/>
    <property type="project" value="UniProtKB-SubCell"/>
</dbReference>
<dbReference type="OrthoDB" id="570524at2"/>
<gene>
    <name evidence="6" type="ORF">EDD53_2217</name>
</gene>
<dbReference type="PANTHER" id="PTHR30024">
    <property type="entry name" value="ALIPHATIC SULFONATES-BINDING PROTEIN-RELATED"/>
    <property type="match status" value="1"/>
</dbReference>
<dbReference type="CDD" id="cd13553">
    <property type="entry name" value="PBP2_NrtA_CpmA_like"/>
    <property type="match status" value="1"/>
</dbReference>
<evidence type="ECO:0000313" key="6">
    <source>
        <dbReference type="EMBL" id="RPE66513.1"/>
    </source>
</evidence>
<keyword evidence="5" id="KW-0472">Membrane</keyword>
<organism evidence="6 7">
    <name type="scientific">Pacificibacter maritimus</name>
    <dbReference type="NCBI Taxonomy" id="762213"/>
    <lineage>
        <taxon>Bacteria</taxon>
        <taxon>Pseudomonadati</taxon>
        <taxon>Pseudomonadota</taxon>
        <taxon>Alphaproteobacteria</taxon>
        <taxon>Rhodobacterales</taxon>
        <taxon>Roseobacteraceae</taxon>
        <taxon>Pacificibacter</taxon>
    </lineage>
</organism>
<keyword evidence="3" id="KW-1003">Cell membrane</keyword>
<comment type="caution">
    <text evidence="6">The sequence shown here is derived from an EMBL/GenBank/DDBJ whole genome shotgun (WGS) entry which is preliminary data.</text>
</comment>
<dbReference type="InterPro" id="IPR044527">
    <property type="entry name" value="NrtA/CpmA_ABC-bd_dom"/>
</dbReference>
<name>A0A3N4U6Y1_9RHOB</name>
<evidence type="ECO:0000256" key="1">
    <source>
        <dbReference type="ARBA" id="ARBA00004308"/>
    </source>
</evidence>
<dbReference type="Proteomes" id="UP000269689">
    <property type="component" value="Unassembled WGS sequence"/>
</dbReference>
<dbReference type="Gene3D" id="3.40.190.10">
    <property type="entry name" value="Periplasmic binding protein-like II"/>
    <property type="match status" value="2"/>
</dbReference>
<proteinExistence type="predicted"/>
<evidence type="ECO:0000313" key="7">
    <source>
        <dbReference type="Proteomes" id="UP000269689"/>
    </source>
</evidence>
<evidence type="ECO:0000256" key="2">
    <source>
        <dbReference type="ARBA" id="ARBA00022448"/>
    </source>
</evidence>
<evidence type="ECO:0000256" key="3">
    <source>
        <dbReference type="ARBA" id="ARBA00022475"/>
    </source>
</evidence>
<keyword evidence="2" id="KW-0813">Transport</keyword>
<evidence type="ECO:0000256" key="4">
    <source>
        <dbReference type="ARBA" id="ARBA00022519"/>
    </source>
</evidence>
<dbReference type="Pfam" id="PF13379">
    <property type="entry name" value="NMT1_2"/>
    <property type="match status" value="1"/>
</dbReference>
<dbReference type="EMBL" id="RKQK01000003">
    <property type="protein sequence ID" value="RPE66513.1"/>
    <property type="molecule type" value="Genomic_DNA"/>
</dbReference>
<dbReference type="AlphaFoldDB" id="A0A3N4U6Y1"/>
<dbReference type="SUPFAM" id="SSF53850">
    <property type="entry name" value="Periplasmic binding protein-like II"/>
    <property type="match status" value="1"/>
</dbReference>
<accession>A0A3N4U6Y1</accession>
<protein>
    <submittedName>
        <fullName evidence="6">NitT/TauT family transport system ATP-binding protein</fullName>
    </submittedName>
</protein>
<dbReference type="GO" id="GO:0005524">
    <property type="term" value="F:ATP binding"/>
    <property type="evidence" value="ECO:0007669"/>
    <property type="project" value="UniProtKB-KW"/>
</dbReference>